<dbReference type="PROSITE" id="PS51012">
    <property type="entry name" value="ABC_TM2"/>
    <property type="match status" value="1"/>
</dbReference>
<sequence>MNVASETGLLFKRRMMEQIRSPIWLFMGFTTPLLYLALFAPLLGGIPSVGETGVANVFVPGLLALFALSSGTGIGWTIIHELQTGVIERFRVSPVSRFSLLMGNVVKDVVMFLLPALIVIIISSFAGFQIHIGGLAVLLVLLCLLTAVVSAVSSSLGLLFKDVGTLAAVVTGLQLPIMLLAGVLLPISFGPTWLQVLAHLNPLYYVVEASRVLASGTIWDKNVFLAFAVMIPLLAITLGWATNVYRRAVA</sequence>
<dbReference type="Pfam" id="PF01061">
    <property type="entry name" value="ABC2_membrane"/>
    <property type="match status" value="1"/>
</dbReference>
<comment type="caution">
    <text evidence="7">The sequence shown here is derived from an EMBL/GenBank/DDBJ whole genome shotgun (WGS) entry which is preliminary data.</text>
</comment>
<evidence type="ECO:0000256" key="3">
    <source>
        <dbReference type="ARBA" id="ARBA00022989"/>
    </source>
</evidence>
<feature type="transmembrane region" description="Helical" evidence="5">
    <location>
        <begin position="132"/>
        <end position="159"/>
    </location>
</feature>
<keyword evidence="3 5" id="KW-1133">Transmembrane helix</keyword>
<dbReference type="PANTHER" id="PTHR43229">
    <property type="entry name" value="NODULATION PROTEIN J"/>
    <property type="match status" value="1"/>
</dbReference>
<keyword evidence="2 5" id="KW-0812">Transmembrane</keyword>
<evidence type="ECO:0000313" key="7">
    <source>
        <dbReference type="EMBL" id="MFD0868670.1"/>
    </source>
</evidence>
<evidence type="ECO:0000313" key="8">
    <source>
        <dbReference type="Proteomes" id="UP001597120"/>
    </source>
</evidence>
<feature type="transmembrane region" description="Helical" evidence="5">
    <location>
        <begin position="223"/>
        <end position="245"/>
    </location>
</feature>
<gene>
    <name evidence="7" type="ORF">ACFQ03_05875</name>
</gene>
<name>A0ABW3D9Q2_9BACL</name>
<keyword evidence="5" id="KW-1003">Cell membrane</keyword>
<evidence type="ECO:0000259" key="6">
    <source>
        <dbReference type="PROSITE" id="PS51012"/>
    </source>
</evidence>
<keyword evidence="5" id="KW-0813">Transport</keyword>
<feature type="transmembrane region" description="Helical" evidence="5">
    <location>
        <begin position="166"/>
        <end position="189"/>
    </location>
</feature>
<reference evidence="8" key="1">
    <citation type="journal article" date="2019" name="Int. J. Syst. Evol. Microbiol.">
        <title>The Global Catalogue of Microorganisms (GCM) 10K type strain sequencing project: providing services to taxonomists for standard genome sequencing and annotation.</title>
        <authorList>
            <consortium name="The Broad Institute Genomics Platform"/>
            <consortium name="The Broad Institute Genome Sequencing Center for Infectious Disease"/>
            <person name="Wu L."/>
            <person name="Ma J."/>
        </authorList>
    </citation>
    <scope>NUCLEOTIDE SEQUENCE [LARGE SCALE GENOMIC DNA]</scope>
    <source>
        <strain evidence="8">CCUG 57263</strain>
    </source>
</reference>
<evidence type="ECO:0000256" key="4">
    <source>
        <dbReference type="ARBA" id="ARBA00023136"/>
    </source>
</evidence>
<dbReference type="InterPro" id="IPR000412">
    <property type="entry name" value="ABC_2_transport"/>
</dbReference>
<evidence type="ECO:0000256" key="2">
    <source>
        <dbReference type="ARBA" id="ARBA00022692"/>
    </source>
</evidence>
<protein>
    <recommendedName>
        <fullName evidence="5">Transport permease protein</fullName>
    </recommendedName>
</protein>
<keyword evidence="8" id="KW-1185">Reference proteome</keyword>
<accession>A0ABW3D9Q2</accession>
<comment type="similarity">
    <text evidence="5">Belongs to the ABC-2 integral membrane protein family.</text>
</comment>
<evidence type="ECO:0000256" key="1">
    <source>
        <dbReference type="ARBA" id="ARBA00004141"/>
    </source>
</evidence>
<feature type="transmembrane region" description="Helical" evidence="5">
    <location>
        <begin position="23"/>
        <end position="46"/>
    </location>
</feature>
<dbReference type="InterPro" id="IPR051784">
    <property type="entry name" value="Nod_factor_ABC_transporter"/>
</dbReference>
<dbReference type="InterPro" id="IPR013525">
    <property type="entry name" value="ABC2_TM"/>
</dbReference>
<feature type="transmembrane region" description="Helical" evidence="5">
    <location>
        <begin position="100"/>
        <end position="126"/>
    </location>
</feature>
<dbReference type="PIRSF" id="PIRSF006648">
    <property type="entry name" value="DrrB"/>
    <property type="match status" value="1"/>
</dbReference>
<dbReference type="Proteomes" id="UP001597120">
    <property type="component" value="Unassembled WGS sequence"/>
</dbReference>
<dbReference type="EMBL" id="JBHTIU010000021">
    <property type="protein sequence ID" value="MFD0868670.1"/>
    <property type="molecule type" value="Genomic_DNA"/>
</dbReference>
<dbReference type="InterPro" id="IPR047817">
    <property type="entry name" value="ABC2_TM_bact-type"/>
</dbReference>
<comment type="subcellular location">
    <subcellularLocation>
        <location evidence="5">Cell membrane</location>
        <topology evidence="5">Multi-pass membrane protein</topology>
    </subcellularLocation>
    <subcellularLocation>
        <location evidence="1">Membrane</location>
        <topology evidence="1">Multi-pass membrane protein</topology>
    </subcellularLocation>
</comment>
<feature type="transmembrane region" description="Helical" evidence="5">
    <location>
        <begin position="58"/>
        <end position="79"/>
    </location>
</feature>
<feature type="domain" description="ABC transmembrane type-2" evidence="6">
    <location>
        <begin position="23"/>
        <end position="248"/>
    </location>
</feature>
<evidence type="ECO:0000256" key="5">
    <source>
        <dbReference type="RuleBase" id="RU361157"/>
    </source>
</evidence>
<dbReference type="RefSeq" id="WP_379286742.1">
    <property type="nucleotide sequence ID" value="NZ_JBHTIU010000021.1"/>
</dbReference>
<proteinExistence type="inferred from homology"/>
<organism evidence="7 8">
    <name type="scientific">Paenibacillus residui</name>
    <dbReference type="NCBI Taxonomy" id="629724"/>
    <lineage>
        <taxon>Bacteria</taxon>
        <taxon>Bacillati</taxon>
        <taxon>Bacillota</taxon>
        <taxon>Bacilli</taxon>
        <taxon>Bacillales</taxon>
        <taxon>Paenibacillaceae</taxon>
        <taxon>Paenibacillus</taxon>
    </lineage>
</organism>
<keyword evidence="4 5" id="KW-0472">Membrane</keyword>
<dbReference type="PANTHER" id="PTHR43229:SF3">
    <property type="entry name" value="ABC-TYPE MULTIDRUG TRANSPORT SYSTEM, PERMEASE COMPONENT"/>
    <property type="match status" value="1"/>
</dbReference>